<protein>
    <recommendedName>
        <fullName evidence="9">Cobalamin biosynthesis protein CobD</fullName>
    </recommendedName>
</protein>
<evidence type="ECO:0000313" key="10">
    <source>
        <dbReference type="EMBL" id="MBC3537860.1"/>
    </source>
</evidence>
<evidence type="ECO:0000256" key="1">
    <source>
        <dbReference type="ARBA" id="ARBA00004651"/>
    </source>
</evidence>
<dbReference type="Pfam" id="PF03186">
    <property type="entry name" value="CobD_Cbib"/>
    <property type="match status" value="1"/>
</dbReference>
<sequence>MTTCIAAFFLDLIIGDPQTRFHPVALLGRLIGWLDHFFYQKTASPGVQLIAGAIVVAIVLLVTWNVVLILLWGLGKIGNWYVSVAVQALVLSFTICPRSLAQAGTAIRRLLEHHNLAQARQRVGWIVGRDTENLDEGEITRATVETVAENTTDGIVSPLFYYALGGLPLAVLYRAVNTMDSMLGYKNEKYLYFGRAAARLDDVANFIPARFTGVLTVVAAFLLRFHWRRAWQIMGRDAHKHPSPNGGWAEASVAGALGIRLGGYNSYFGKTTFRAYMGDPIHPLRARHIRQAISLMYTVTILAVILTALAWLGR</sequence>
<evidence type="ECO:0000256" key="3">
    <source>
        <dbReference type="ARBA" id="ARBA00006263"/>
    </source>
</evidence>
<accession>A0ABR6VKT9</accession>
<dbReference type="PANTHER" id="PTHR34308">
    <property type="entry name" value="COBALAMIN BIOSYNTHESIS PROTEIN CBIB"/>
    <property type="match status" value="1"/>
</dbReference>
<feature type="transmembrane region" description="Helical" evidence="9">
    <location>
        <begin position="49"/>
        <end position="74"/>
    </location>
</feature>
<reference evidence="10 11" key="1">
    <citation type="submission" date="2020-08" db="EMBL/GenBank/DDBJ databases">
        <authorList>
            <person name="Liu C."/>
            <person name="Sun Q."/>
        </authorList>
    </citation>
    <scope>NUCLEOTIDE SEQUENCE [LARGE SCALE GENOMIC DNA]</scope>
    <source>
        <strain evidence="10 11">NSJ-59</strain>
    </source>
</reference>
<comment type="pathway">
    <text evidence="2 9">Cofactor biosynthesis; adenosylcobalamin biosynthesis.</text>
</comment>
<evidence type="ECO:0000256" key="2">
    <source>
        <dbReference type="ARBA" id="ARBA00004953"/>
    </source>
</evidence>
<keyword evidence="7 9" id="KW-1133">Transmembrane helix</keyword>
<comment type="subcellular location">
    <subcellularLocation>
        <location evidence="1 9">Cell membrane</location>
        <topology evidence="1 9">Multi-pass membrane protein</topology>
    </subcellularLocation>
</comment>
<organism evidence="10 11">
    <name type="scientific">Megasphaera hominis</name>
    <dbReference type="NCBI Taxonomy" id="159836"/>
    <lineage>
        <taxon>Bacteria</taxon>
        <taxon>Bacillati</taxon>
        <taxon>Bacillota</taxon>
        <taxon>Negativicutes</taxon>
        <taxon>Veillonellales</taxon>
        <taxon>Veillonellaceae</taxon>
        <taxon>Megasphaera</taxon>
    </lineage>
</organism>
<keyword evidence="8 9" id="KW-0472">Membrane</keyword>
<dbReference type="EMBL" id="JACOGK010000046">
    <property type="protein sequence ID" value="MBC3537860.1"/>
    <property type="molecule type" value="Genomic_DNA"/>
</dbReference>
<dbReference type="RefSeq" id="WP_186504431.1">
    <property type="nucleotide sequence ID" value="NZ_JACOGK010000046.1"/>
</dbReference>
<dbReference type="Proteomes" id="UP000606870">
    <property type="component" value="Unassembled WGS sequence"/>
</dbReference>
<feature type="transmembrane region" description="Helical" evidence="9">
    <location>
        <begin position="292"/>
        <end position="312"/>
    </location>
</feature>
<proteinExistence type="inferred from homology"/>
<evidence type="ECO:0000256" key="9">
    <source>
        <dbReference type="HAMAP-Rule" id="MF_00024"/>
    </source>
</evidence>
<feature type="transmembrane region" description="Helical" evidence="9">
    <location>
        <begin position="207"/>
        <end position="227"/>
    </location>
</feature>
<evidence type="ECO:0000256" key="4">
    <source>
        <dbReference type="ARBA" id="ARBA00022475"/>
    </source>
</evidence>
<comment type="similarity">
    <text evidence="3 9">Belongs to the CobD/CbiB family.</text>
</comment>
<dbReference type="NCBIfam" id="TIGR00380">
    <property type="entry name" value="cobal_cbiB"/>
    <property type="match status" value="1"/>
</dbReference>
<feature type="transmembrane region" description="Helical" evidence="9">
    <location>
        <begin position="80"/>
        <end position="101"/>
    </location>
</feature>
<comment type="function">
    <text evidence="9">Converts cobyric acid to cobinamide by the addition of aminopropanol on the F carboxylic group.</text>
</comment>
<keyword evidence="6 9" id="KW-0812">Transmembrane</keyword>
<evidence type="ECO:0000256" key="6">
    <source>
        <dbReference type="ARBA" id="ARBA00022692"/>
    </source>
</evidence>
<keyword evidence="5 9" id="KW-0169">Cobalamin biosynthesis</keyword>
<gene>
    <name evidence="9 10" type="primary">cobD</name>
    <name evidence="10" type="ORF">H8J70_11475</name>
</gene>
<dbReference type="HAMAP" id="MF_00024">
    <property type="entry name" value="CobD_CbiB"/>
    <property type="match status" value="1"/>
</dbReference>
<dbReference type="InterPro" id="IPR004485">
    <property type="entry name" value="Cobalamin_biosynth_CobD/CbiB"/>
</dbReference>
<evidence type="ECO:0000313" key="11">
    <source>
        <dbReference type="Proteomes" id="UP000606870"/>
    </source>
</evidence>
<keyword evidence="11" id="KW-1185">Reference proteome</keyword>
<evidence type="ECO:0000256" key="5">
    <source>
        <dbReference type="ARBA" id="ARBA00022573"/>
    </source>
</evidence>
<evidence type="ECO:0000256" key="7">
    <source>
        <dbReference type="ARBA" id="ARBA00022989"/>
    </source>
</evidence>
<name>A0ABR6VKT9_9FIRM</name>
<evidence type="ECO:0000256" key="8">
    <source>
        <dbReference type="ARBA" id="ARBA00023136"/>
    </source>
</evidence>
<keyword evidence="4 9" id="KW-1003">Cell membrane</keyword>
<dbReference type="PANTHER" id="PTHR34308:SF1">
    <property type="entry name" value="COBALAMIN BIOSYNTHESIS PROTEIN CBIB"/>
    <property type="match status" value="1"/>
</dbReference>
<comment type="caution">
    <text evidence="10">The sequence shown here is derived from an EMBL/GenBank/DDBJ whole genome shotgun (WGS) entry which is preliminary data.</text>
</comment>
<feature type="transmembrane region" description="Helical" evidence="9">
    <location>
        <begin position="159"/>
        <end position="176"/>
    </location>
</feature>